<dbReference type="Proteomes" id="UP000261764">
    <property type="component" value="Chromosome I"/>
</dbReference>
<dbReference type="SMART" id="SM00382">
    <property type="entry name" value="AAA"/>
    <property type="match status" value="1"/>
</dbReference>
<dbReference type="PROSITE" id="PS00211">
    <property type="entry name" value="ABC_TRANSPORTER_1"/>
    <property type="match status" value="1"/>
</dbReference>
<evidence type="ECO:0000256" key="1">
    <source>
        <dbReference type="ARBA" id="ARBA00022448"/>
    </source>
</evidence>
<dbReference type="SUPFAM" id="SSF52540">
    <property type="entry name" value="P-loop containing nucleoside triphosphate hydrolases"/>
    <property type="match status" value="1"/>
</dbReference>
<evidence type="ECO:0000256" key="2">
    <source>
        <dbReference type="ARBA" id="ARBA00022741"/>
    </source>
</evidence>
<evidence type="ECO:0000256" key="4">
    <source>
        <dbReference type="ARBA" id="ARBA00023136"/>
    </source>
</evidence>
<keyword evidence="7" id="KW-1185">Reference proteome</keyword>
<protein>
    <recommendedName>
        <fullName evidence="5">ABC transporter domain-containing protein</fullName>
    </recommendedName>
</protein>
<keyword evidence="1" id="KW-0813">Transport</keyword>
<name>A0A292IJ59_9MOLU</name>
<dbReference type="CDD" id="cd03260">
    <property type="entry name" value="ABC_PstB_phosphate_transporter"/>
    <property type="match status" value="1"/>
</dbReference>
<organism evidence="6 7">
    <name type="scientific">Mycoplasma amphoriforme A39</name>
    <dbReference type="NCBI Taxonomy" id="572419"/>
    <lineage>
        <taxon>Bacteria</taxon>
        <taxon>Bacillati</taxon>
        <taxon>Mycoplasmatota</taxon>
        <taxon>Mollicutes</taxon>
        <taxon>Mycoplasmataceae</taxon>
        <taxon>Mycoplasma</taxon>
    </lineage>
</organism>
<keyword evidence="3" id="KW-0067">ATP-binding</keyword>
<evidence type="ECO:0000313" key="7">
    <source>
        <dbReference type="Proteomes" id="UP000261764"/>
    </source>
</evidence>
<evidence type="ECO:0000259" key="5">
    <source>
        <dbReference type="PROSITE" id="PS50893"/>
    </source>
</evidence>
<dbReference type="KEGG" id="mamp:MAMA39_05290"/>
<dbReference type="InterPro" id="IPR005670">
    <property type="entry name" value="PstB-like"/>
</dbReference>
<dbReference type="InterPro" id="IPR003439">
    <property type="entry name" value="ABC_transporter-like_ATP-bd"/>
</dbReference>
<reference evidence="6 7" key="1">
    <citation type="journal article" date="2015" name="Clin. Infect. Dis.">
        <title>Genomic Investigations unmask Mycoplasma amphoriforme, a new respiratory pathogen.</title>
        <authorList>
            <person name="Gillespie S.H."/>
            <person name="Ling C.L."/>
            <person name="Oravcova K."/>
            <person name="Pinheiro M."/>
            <person name="Wells L."/>
            <person name="Bryant J.M."/>
            <person name="McHugh T.D."/>
            <person name="Bebear C."/>
            <person name="Webster D."/>
            <person name="Harris S.R."/>
            <person name="Seth-Smith H.M."/>
            <person name="Thomson N.R."/>
        </authorList>
    </citation>
    <scope>NUCLEOTIDE SEQUENCE [LARGE SCALE GENOMIC DNA]</scope>
    <source>
        <strain evidence="6 7">A39</strain>
    </source>
</reference>
<dbReference type="GO" id="GO:0005524">
    <property type="term" value="F:ATP binding"/>
    <property type="evidence" value="ECO:0007669"/>
    <property type="project" value="UniProtKB-KW"/>
</dbReference>
<dbReference type="Gene3D" id="3.40.50.300">
    <property type="entry name" value="P-loop containing nucleotide triphosphate hydrolases"/>
    <property type="match status" value="1"/>
</dbReference>
<dbReference type="EMBL" id="HG937516">
    <property type="protein sequence ID" value="CDN40646.1"/>
    <property type="molecule type" value="Genomic_DNA"/>
</dbReference>
<dbReference type="Pfam" id="PF00005">
    <property type="entry name" value="ABC_tran"/>
    <property type="match status" value="1"/>
</dbReference>
<keyword evidence="2" id="KW-0547">Nucleotide-binding</keyword>
<dbReference type="InterPro" id="IPR017871">
    <property type="entry name" value="ABC_transporter-like_CS"/>
</dbReference>
<keyword evidence="4" id="KW-0472">Membrane</keyword>
<dbReference type="RefSeq" id="WP_425528228.1">
    <property type="nucleotide sequence ID" value="NZ_HG937516.1"/>
</dbReference>
<evidence type="ECO:0000256" key="3">
    <source>
        <dbReference type="ARBA" id="ARBA00022840"/>
    </source>
</evidence>
<dbReference type="PROSITE" id="PS50893">
    <property type="entry name" value="ABC_TRANSPORTER_2"/>
    <property type="match status" value="1"/>
</dbReference>
<dbReference type="PANTHER" id="PTHR43423:SF1">
    <property type="entry name" value="ABC TRANSPORTER I FAMILY MEMBER 17"/>
    <property type="match status" value="1"/>
</dbReference>
<dbReference type="GO" id="GO:0016887">
    <property type="term" value="F:ATP hydrolysis activity"/>
    <property type="evidence" value="ECO:0007669"/>
    <property type="project" value="InterPro"/>
</dbReference>
<dbReference type="InterPro" id="IPR003593">
    <property type="entry name" value="AAA+_ATPase"/>
</dbReference>
<dbReference type="NCBIfam" id="TIGR00972">
    <property type="entry name" value="3a0107s01c2"/>
    <property type="match status" value="1"/>
</dbReference>
<dbReference type="GO" id="GO:0035435">
    <property type="term" value="P:phosphate ion transmembrane transport"/>
    <property type="evidence" value="ECO:0007669"/>
    <property type="project" value="InterPro"/>
</dbReference>
<dbReference type="PANTHER" id="PTHR43423">
    <property type="entry name" value="ABC TRANSPORTER I FAMILY MEMBER 17"/>
    <property type="match status" value="1"/>
</dbReference>
<dbReference type="InterPro" id="IPR027417">
    <property type="entry name" value="P-loop_NTPase"/>
</dbReference>
<dbReference type="GO" id="GO:0005315">
    <property type="term" value="F:phosphate transmembrane transporter activity"/>
    <property type="evidence" value="ECO:0007669"/>
    <property type="project" value="InterPro"/>
</dbReference>
<dbReference type="GO" id="GO:0016020">
    <property type="term" value="C:membrane"/>
    <property type="evidence" value="ECO:0007669"/>
    <property type="project" value="InterPro"/>
</dbReference>
<gene>
    <name evidence="6" type="ORF">MAMA39_05290</name>
</gene>
<accession>A0A292IJ59</accession>
<proteinExistence type="predicted"/>
<sequence>MADNKKDTQKLFFEVPDLNANVDFDQKTTLHHNGEDACQTNLIDYQSINKLTKEARKERKEQLVARRSNLVQKLQELKALKNTYLLQKKQMFRTWKKQQIAIVHNELNNLQKVKNKTIDSSEQIILQNKITQLQKVLKRPKAAIKQVADYQNLLNNLNDVKNQIFQTKRMLQDKNPNLQAFKDDFQNDHIFEIKNLNLWYNYGKKHALKNININLLKHKVTAFIGPSGCGKSTLLRSLNRMNDVIDGVKISGDVWFLGKNINSNVLSELELRTRVGMVFQKPTPFNLSIYENIAYALRSHGIREQNVLDKIVQESLQGAALWDEVKDILNESALSLSGGQQQRLCIARAIALRPDVLLMDEPTSALDPIATNKIEILINQLRSKFSIVIVTHSMAQAQRISDHTVFFYEGEIIEAGPTKAIFTQPVQKRTKDYVSGRIG</sequence>
<evidence type="ECO:0000313" key="6">
    <source>
        <dbReference type="EMBL" id="CDN40646.1"/>
    </source>
</evidence>
<dbReference type="AlphaFoldDB" id="A0A292IJ59"/>
<feature type="domain" description="ABC transporter" evidence="5">
    <location>
        <begin position="193"/>
        <end position="434"/>
    </location>
</feature>